<dbReference type="Gene3D" id="3.40.50.720">
    <property type="entry name" value="NAD(P)-binding Rossmann-like Domain"/>
    <property type="match status" value="1"/>
</dbReference>
<dbReference type="InterPro" id="IPR013154">
    <property type="entry name" value="ADH-like_N"/>
</dbReference>
<evidence type="ECO:0000256" key="8">
    <source>
        <dbReference type="ARBA" id="ARBA00022857"/>
    </source>
</evidence>
<reference evidence="18" key="2">
    <citation type="submission" date="2008-12" db="EMBL/GenBank/DDBJ databases">
        <title>Improved gene annotation of the rice (Oryza sativa) genomes.</title>
        <authorList>
            <person name="Wang J."/>
            <person name="Li R."/>
            <person name="Fan W."/>
            <person name="Huang Q."/>
            <person name="Zhang J."/>
            <person name="Zhou Y."/>
            <person name="Hu Y."/>
            <person name="Zi S."/>
            <person name="Li J."/>
            <person name="Ni P."/>
            <person name="Zheng H."/>
            <person name="Zhang Y."/>
            <person name="Zhao M."/>
            <person name="Hao Q."/>
            <person name="McDermott J."/>
            <person name="Samudrala R."/>
            <person name="Kristiansen K."/>
            <person name="Wong G.K.-S."/>
        </authorList>
    </citation>
    <scope>NUCLEOTIDE SEQUENCE</scope>
</reference>
<name>B9F823_ORYSJ</name>
<comment type="pathway">
    <text evidence="2">Aromatic compound metabolism; phenylpropanoid biosynthesis.</text>
</comment>
<dbReference type="Proteomes" id="UP000007752">
    <property type="component" value="Chromosome 3"/>
</dbReference>
<evidence type="ECO:0000256" key="11">
    <source>
        <dbReference type="ARBA" id="ARBA00048379"/>
    </source>
</evidence>
<evidence type="ECO:0000256" key="2">
    <source>
        <dbReference type="ARBA" id="ARBA00004928"/>
    </source>
</evidence>
<keyword evidence="7 15" id="KW-0862">Zinc</keyword>
<dbReference type="CDD" id="cd05283">
    <property type="entry name" value="CAD1"/>
    <property type="match status" value="1"/>
</dbReference>
<evidence type="ECO:0000256" key="14">
    <source>
        <dbReference type="ARBA" id="ARBA00049332"/>
    </source>
</evidence>
<comment type="catalytic activity">
    <reaction evidence="13">
        <text>(E)-coniferol + NADP(+) = (E)-coniferaldehyde + NADPH + H(+)</text>
        <dbReference type="Rhea" id="RHEA:22444"/>
        <dbReference type="ChEBI" id="CHEBI:15378"/>
        <dbReference type="ChEBI" id="CHEBI:16547"/>
        <dbReference type="ChEBI" id="CHEBI:17745"/>
        <dbReference type="ChEBI" id="CHEBI:57783"/>
        <dbReference type="ChEBI" id="CHEBI:58349"/>
        <dbReference type="EC" id="1.1.1.195"/>
    </reaction>
    <physiologicalReaction direction="right-to-left" evidence="13">
        <dbReference type="Rhea" id="RHEA:22446"/>
    </physiologicalReaction>
</comment>
<keyword evidence="5 15" id="KW-0479">Metal-binding</keyword>
<evidence type="ECO:0000256" key="10">
    <source>
        <dbReference type="ARBA" id="ARBA00047329"/>
    </source>
</evidence>
<dbReference type="Pfam" id="PF00107">
    <property type="entry name" value="ADH_zinc_N"/>
    <property type="match status" value="1"/>
</dbReference>
<comment type="cofactor">
    <cofactor evidence="1 15">
        <name>Zn(2+)</name>
        <dbReference type="ChEBI" id="CHEBI:29105"/>
    </cofactor>
</comment>
<evidence type="ECO:0000256" key="1">
    <source>
        <dbReference type="ARBA" id="ARBA00001947"/>
    </source>
</evidence>
<dbReference type="SUPFAM" id="SSF51735">
    <property type="entry name" value="NAD(P)-binding Rossmann-fold domains"/>
    <property type="match status" value="1"/>
</dbReference>
<dbReference type="InterPro" id="IPR047109">
    <property type="entry name" value="CAD-like"/>
</dbReference>
<dbReference type="EMBL" id="CM000140">
    <property type="protein sequence ID" value="EEE60360.1"/>
    <property type="molecule type" value="Genomic_DNA"/>
</dbReference>
<keyword evidence="8" id="KW-0521">NADP</keyword>
<dbReference type="InterPro" id="IPR025398">
    <property type="entry name" value="DUF4371"/>
</dbReference>
<keyword evidence="9" id="KW-0560">Oxidoreductase</keyword>
<feature type="compositionally biased region" description="Polar residues" evidence="16">
    <location>
        <begin position="327"/>
        <end position="337"/>
    </location>
</feature>
<evidence type="ECO:0000256" key="9">
    <source>
        <dbReference type="ARBA" id="ARBA00023002"/>
    </source>
</evidence>
<evidence type="ECO:0000256" key="3">
    <source>
        <dbReference type="ARBA" id="ARBA00011738"/>
    </source>
</evidence>
<dbReference type="InterPro" id="IPR002328">
    <property type="entry name" value="ADH_Zn_CS"/>
</dbReference>
<dbReference type="SUPFAM" id="SSF50129">
    <property type="entry name" value="GroES-like"/>
    <property type="match status" value="1"/>
</dbReference>
<dbReference type="EC" id="1.1.1.195" evidence="4"/>
<feature type="region of interest" description="Disordered" evidence="16">
    <location>
        <begin position="313"/>
        <end position="337"/>
    </location>
</feature>
<dbReference type="Pfam" id="PF14291">
    <property type="entry name" value="DUF4371"/>
    <property type="match status" value="2"/>
</dbReference>
<dbReference type="GO" id="GO:0008270">
    <property type="term" value="F:zinc ion binding"/>
    <property type="evidence" value="ECO:0007669"/>
    <property type="project" value="InterPro"/>
</dbReference>
<dbReference type="InterPro" id="IPR011032">
    <property type="entry name" value="GroES-like_sf"/>
</dbReference>
<feature type="domain" description="Enoyl reductase (ER)" evidence="17">
    <location>
        <begin position="16"/>
        <end position="316"/>
    </location>
</feature>
<proteinExistence type="inferred from homology"/>
<sequence>MEVTPNHTQTVSGWAAMDESGKIVPFVFKRRENGVDDVTIKVKYCGMCHTDLHFIHNDWGITMYPVVPGHEITGVVTKVGTNVAGFKVGDRVGVGCIAASCLDCEHCRRSEENYCDKRFVVRIPDTLPLDAAAPLLCAGITVYSPMKQHGMLQADAAGRRLGVVGLGGLGHVAVKFGKAFGLHVTVISTSPAKEREARENLKADNFVVSTDQKQMQAMTRSLDYIIDTVAATHSLGPILELLKVNGKLVLVGAPEKPVELPSFPLIFGKRTVSGSMTGGMKETQEMMDICGEHNITCDIEIVSTDRINDALASRRSREGRKPVARQPANQEQASDHTFTSHEANNDIIHLHQLISTQPHCALVETRKVPKPNSANNACNSCLDDINWEDEIKYDPRLRKQIDEYHHNLRERVQEGLSRNGLMSLEVGLNTNGFHRKERLKLHVGDVGGSHYQAMKKCDDLLQKRQHIDVAFHSVRETGKRDYLTRLNGSIDVARMLVKLGLPFRGHDESKESYNRGNFREFRDYTAEQNPSLRKAIGDVGGSHYQAMKKCDDLLQKRQHIDVAFHSVRETGKRDYLTRLNGSIDVARMLVKLGLPFRGHDESKESYNRGNFREFRDYTAEQNPSLRKAIGYQIIVEDVEIMK</sequence>
<comment type="catalytic activity">
    <reaction evidence="10">
        <text>(E)-4-coumaroyl alcohol + NADP(+) = (E)-4-coumaraldehyde + NADPH + H(+)</text>
        <dbReference type="Rhea" id="RHEA:45724"/>
        <dbReference type="ChEBI" id="CHEBI:15378"/>
        <dbReference type="ChEBI" id="CHEBI:28353"/>
        <dbReference type="ChEBI" id="CHEBI:57783"/>
        <dbReference type="ChEBI" id="CHEBI:58349"/>
        <dbReference type="ChEBI" id="CHEBI:64555"/>
        <dbReference type="EC" id="1.1.1.195"/>
    </reaction>
    <physiologicalReaction direction="right-to-left" evidence="10">
        <dbReference type="Rhea" id="RHEA:45726"/>
    </physiologicalReaction>
</comment>
<dbReference type="PANTHER" id="PTHR42683">
    <property type="entry name" value="ALDEHYDE REDUCTASE"/>
    <property type="match status" value="1"/>
</dbReference>
<comment type="subunit">
    <text evidence="3">Homodimer.</text>
</comment>
<keyword evidence="6" id="KW-0438">Lignin biosynthesis</keyword>
<dbReference type="GO" id="GO:0045551">
    <property type="term" value="F:cinnamyl-alcohol dehydrogenase activity"/>
    <property type="evidence" value="ECO:0007669"/>
    <property type="project" value="UniProtKB-EC"/>
</dbReference>
<evidence type="ECO:0000256" key="6">
    <source>
        <dbReference type="ARBA" id="ARBA00022733"/>
    </source>
</evidence>
<gene>
    <name evidence="18" type="ORF">OsJ_13484</name>
</gene>
<evidence type="ECO:0000256" key="7">
    <source>
        <dbReference type="ARBA" id="ARBA00022833"/>
    </source>
</evidence>
<organism evidence="18">
    <name type="scientific">Oryza sativa subsp. japonica</name>
    <name type="common">Rice</name>
    <dbReference type="NCBI Taxonomy" id="39947"/>
    <lineage>
        <taxon>Eukaryota</taxon>
        <taxon>Viridiplantae</taxon>
        <taxon>Streptophyta</taxon>
        <taxon>Embryophyta</taxon>
        <taxon>Tracheophyta</taxon>
        <taxon>Spermatophyta</taxon>
        <taxon>Magnoliopsida</taxon>
        <taxon>Liliopsida</taxon>
        <taxon>Poales</taxon>
        <taxon>Poaceae</taxon>
        <taxon>BOP clade</taxon>
        <taxon>Oryzoideae</taxon>
        <taxon>Oryzeae</taxon>
        <taxon>Oryzinae</taxon>
        <taxon>Oryza</taxon>
        <taxon>Oryza sativa</taxon>
    </lineage>
</organism>
<dbReference type="UniPathway" id="UPA00711"/>
<evidence type="ECO:0000256" key="4">
    <source>
        <dbReference type="ARBA" id="ARBA00013171"/>
    </source>
</evidence>
<dbReference type="AlphaFoldDB" id="B9F823"/>
<evidence type="ECO:0000256" key="15">
    <source>
        <dbReference type="RuleBase" id="RU361277"/>
    </source>
</evidence>
<dbReference type="InterPro" id="IPR020843">
    <property type="entry name" value="ER"/>
</dbReference>
<dbReference type="SMART" id="SM00829">
    <property type="entry name" value="PKS_ER"/>
    <property type="match status" value="1"/>
</dbReference>
<accession>B9F823</accession>
<evidence type="ECO:0000313" key="18">
    <source>
        <dbReference type="EMBL" id="EEE60360.1"/>
    </source>
</evidence>
<evidence type="ECO:0000256" key="5">
    <source>
        <dbReference type="ARBA" id="ARBA00022723"/>
    </source>
</evidence>
<evidence type="ECO:0000256" key="13">
    <source>
        <dbReference type="ARBA" id="ARBA00049311"/>
    </source>
</evidence>
<comment type="catalytic activity">
    <reaction evidence="14">
        <text>(E)-cinnamyl alcohol + NADP(+) = (E)-cinnamaldehyde + NADPH + H(+)</text>
        <dbReference type="Rhea" id="RHEA:10392"/>
        <dbReference type="ChEBI" id="CHEBI:15378"/>
        <dbReference type="ChEBI" id="CHEBI:16731"/>
        <dbReference type="ChEBI" id="CHEBI:33227"/>
        <dbReference type="ChEBI" id="CHEBI:57783"/>
        <dbReference type="ChEBI" id="CHEBI:58349"/>
        <dbReference type="EC" id="1.1.1.195"/>
    </reaction>
    <physiologicalReaction direction="right-to-left" evidence="14">
        <dbReference type="Rhea" id="RHEA:10394"/>
    </physiologicalReaction>
</comment>
<evidence type="ECO:0000259" key="17">
    <source>
        <dbReference type="SMART" id="SM00829"/>
    </source>
</evidence>
<dbReference type="GO" id="GO:0009809">
    <property type="term" value="P:lignin biosynthetic process"/>
    <property type="evidence" value="ECO:0007669"/>
    <property type="project" value="UniProtKB-KW"/>
</dbReference>
<evidence type="ECO:0000256" key="16">
    <source>
        <dbReference type="SAM" id="MobiDB-lite"/>
    </source>
</evidence>
<reference evidence="18" key="1">
    <citation type="journal article" date="2005" name="PLoS Biol.">
        <title>The genomes of Oryza sativa: a history of duplications.</title>
        <authorList>
            <person name="Yu J."/>
            <person name="Wang J."/>
            <person name="Lin W."/>
            <person name="Li S."/>
            <person name="Li H."/>
            <person name="Zhou J."/>
            <person name="Ni P."/>
            <person name="Dong W."/>
            <person name="Hu S."/>
            <person name="Zeng C."/>
            <person name="Zhang J."/>
            <person name="Zhang Y."/>
            <person name="Li R."/>
            <person name="Xu Z."/>
            <person name="Li S."/>
            <person name="Li X."/>
            <person name="Zheng H."/>
            <person name="Cong L."/>
            <person name="Lin L."/>
            <person name="Yin J."/>
            <person name="Geng J."/>
            <person name="Li G."/>
            <person name="Shi J."/>
            <person name="Liu J."/>
            <person name="Lv H."/>
            <person name="Li J."/>
            <person name="Wang J."/>
            <person name="Deng Y."/>
            <person name="Ran L."/>
            <person name="Shi X."/>
            <person name="Wang X."/>
            <person name="Wu Q."/>
            <person name="Li C."/>
            <person name="Ren X."/>
            <person name="Wang J."/>
            <person name="Wang X."/>
            <person name="Li D."/>
            <person name="Liu D."/>
            <person name="Zhang X."/>
            <person name="Ji Z."/>
            <person name="Zhao W."/>
            <person name="Sun Y."/>
            <person name="Zhang Z."/>
            <person name="Bao J."/>
            <person name="Han Y."/>
            <person name="Dong L."/>
            <person name="Ji J."/>
            <person name="Chen P."/>
            <person name="Wu S."/>
            <person name="Liu J."/>
            <person name="Xiao Y."/>
            <person name="Bu D."/>
            <person name="Tan J."/>
            <person name="Yang L."/>
            <person name="Ye C."/>
            <person name="Zhang J."/>
            <person name="Xu J."/>
            <person name="Zhou Y."/>
            <person name="Yu Y."/>
            <person name="Zhang B."/>
            <person name="Zhuang S."/>
            <person name="Wei H."/>
            <person name="Liu B."/>
            <person name="Lei M."/>
            <person name="Yu H."/>
            <person name="Li Y."/>
            <person name="Xu H."/>
            <person name="Wei S."/>
            <person name="He X."/>
            <person name="Fang L."/>
            <person name="Zhang Z."/>
            <person name="Zhang Y."/>
            <person name="Huang X."/>
            <person name="Su Z."/>
            <person name="Tong W."/>
            <person name="Li J."/>
            <person name="Tong Z."/>
            <person name="Li S."/>
            <person name="Ye J."/>
            <person name="Wang L."/>
            <person name="Fang L."/>
            <person name="Lei T."/>
            <person name="Chen C."/>
            <person name="Chen H."/>
            <person name="Xu Z."/>
            <person name="Li H."/>
            <person name="Huang H."/>
            <person name="Zhang F."/>
            <person name="Xu H."/>
            <person name="Li N."/>
            <person name="Zhao C."/>
            <person name="Li S."/>
            <person name="Dong L."/>
            <person name="Huang Y."/>
            <person name="Li L."/>
            <person name="Xi Y."/>
            <person name="Qi Q."/>
            <person name="Li W."/>
            <person name="Zhang B."/>
            <person name="Hu W."/>
            <person name="Zhang Y."/>
            <person name="Tian X."/>
            <person name="Jiao Y."/>
            <person name="Liang X."/>
            <person name="Jin J."/>
            <person name="Gao L."/>
            <person name="Zheng W."/>
            <person name="Hao B."/>
            <person name="Liu S."/>
            <person name="Wang W."/>
            <person name="Yuan L."/>
            <person name="Cao M."/>
            <person name="McDermott J."/>
            <person name="Samudrala R."/>
            <person name="Wang J."/>
            <person name="Wong G.K."/>
            <person name="Yang H."/>
        </authorList>
    </citation>
    <scope>NUCLEOTIDE SEQUENCE [LARGE SCALE GENOMIC DNA]</scope>
</reference>
<dbReference type="InterPro" id="IPR013149">
    <property type="entry name" value="ADH-like_C"/>
</dbReference>
<comment type="catalytic activity">
    <reaction evidence="11">
        <text>(E)-sinapyl alcohol + NADP(+) = (E)-sinapaldehyde + NADPH + H(+)</text>
        <dbReference type="Rhea" id="RHEA:45704"/>
        <dbReference type="ChEBI" id="CHEBI:15378"/>
        <dbReference type="ChEBI" id="CHEBI:27949"/>
        <dbReference type="ChEBI" id="CHEBI:57783"/>
        <dbReference type="ChEBI" id="CHEBI:58349"/>
        <dbReference type="ChEBI" id="CHEBI:64557"/>
        <dbReference type="EC" id="1.1.1.195"/>
    </reaction>
    <physiologicalReaction direction="right-to-left" evidence="11">
        <dbReference type="Rhea" id="RHEA:45706"/>
    </physiologicalReaction>
</comment>
<dbReference type="FunFam" id="3.40.50.720:FF:000022">
    <property type="entry name" value="Cinnamyl alcohol dehydrogenase"/>
    <property type="match status" value="1"/>
</dbReference>
<comment type="similarity">
    <text evidence="15">Belongs to the zinc-containing alcohol dehydrogenase family.</text>
</comment>
<comment type="catalytic activity">
    <reaction evidence="12">
        <text>(E)-caffeyl alcohol + NADP(+) = (E)-caffeyl aldehyde + NADPH + H(+)</text>
        <dbReference type="Rhea" id="RHEA:45728"/>
        <dbReference type="ChEBI" id="CHEBI:15378"/>
        <dbReference type="ChEBI" id="CHEBI:28323"/>
        <dbReference type="ChEBI" id="CHEBI:31334"/>
        <dbReference type="ChEBI" id="CHEBI:57783"/>
        <dbReference type="ChEBI" id="CHEBI:58349"/>
    </reaction>
    <physiologicalReaction direction="right-to-left" evidence="12">
        <dbReference type="Rhea" id="RHEA:45730"/>
    </physiologicalReaction>
</comment>
<dbReference type="Gene3D" id="3.90.180.10">
    <property type="entry name" value="Medium-chain alcohol dehydrogenases, catalytic domain"/>
    <property type="match status" value="2"/>
</dbReference>
<protein>
    <recommendedName>
        <fullName evidence="4">cinnamyl-alcohol dehydrogenase</fullName>
        <ecNumber evidence="4">1.1.1.195</ecNumber>
    </recommendedName>
</protein>
<dbReference type="PROSITE" id="PS00059">
    <property type="entry name" value="ADH_ZINC"/>
    <property type="match status" value="1"/>
</dbReference>
<evidence type="ECO:0000256" key="12">
    <source>
        <dbReference type="ARBA" id="ARBA00049226"/>
    </source>
</evidence>
<dbReference type="Pfam" id="PF08240">
    <property type="entry name" value="ADH_N"/>
    <property type="match status" value="1"/>
</dbReference>
<dbReference type="InterPro" id="IPR036291">
    <property type="entry name" value="NAD(P)-bd_dom_sf"/>
</dbReference>